<dbReference type="SUPFAM" id="SSF50621">
    <property type="entry name" value="Alanine racemase C-terminal domain-like"/>
    <property type="match status" value="1"/>
</dbReference>
<dbReference type="Gene3D" id="2.40.37.10">
    <property type="entry name" value="Lyase, Ornithine Decarboxylase, Chain A, domain 1"/>
    <property type="match status" value="1"/>
</dbReference>
<dbReference type="PANTHER" id="PTHR11482:SF6">
    <property type="entry name" value="ORNITHINE DECARBOXYLASE 1-RELATED"/>
    <property type="match status" value="1"/>
</dbReference>
<evidence type="ECO:0000313" key="15">
    <source>
        <dbReference type="Proteomes" id="UP000478008"/>
    </source>
</evidence>
<evidence type="ECO:0000256" key="1">
    <source>
        <dbReference type="ARBA" id="ARBA00001933"/>
    </source>
</evidence>
<dbReference type="PROSITE" id="PS00878">
    <property type="entry name" value="ODR_DC_2_1"/>
    <property type="match status" value="1"/>
</dbReference>
<evidence type="ECO:0000259" key="12">
    <source>
        <dbReference type="Pfam" id="PF00278"/>
    </source>
</evidence>
<comment type="catalytic activity">
    <reaction evidence="9">
        <text>L-ornithine + H(+) = putrescine + CO2</text>
        <dbReference type="Rhea" id="RHEA:22964"/>
        <dbReference type="ChEBI" id="CHEBI:15378"/>
        <dbReference type="ChEBI" id="CHEBI:16526"/>
        <dbReference type="ChEBI" id="CHEBI:46911"/>
        <dbReference type="ChEBI" id="CHEBI:326268"/>
        <dbReference type="EC" id="4.1.1.17"/>
    </reaction>
</comment>
<gene>
    <name evidence="14" type="primary">SPE1</name>
    <name evidence="14" type="ORF">DEBR0S2_15016G</name>
</gene>
<feature type="active site" description="Proton donor" evidence="10">
    <location>
        <position position="413"/>
    </location>
</feature>
<proteinExistence type="inferred from homology"/>
<evidence type="ECO:0000256" key="8">
    <source>
        <dbReference type="ARBA" id="ARBA00046672"/>
    </source>
</evidence>
<feature type="modified residue" description="N6-(pyridoxal phosphate)lysine" evidence="10">
    <location>
        <position position="126"/>
    </location>
</feature>
<feature type="domain" description="Orn/DAP/Arg decarboxylase 2 C-terminal" evidence="12">
    <location>
        <begin position="97"/>
        <end position="441"/>
    </location>
</feature>
<dbReference type="InterPro" id="IPR022653">
    <property type="entry name" value="De-COase2_pyr-phos_BS"/>
</dbReference>
<dbReference type="Gene3D" id="3.20.20.10">
    <property type="entry name" value="Alanine racemase"/>
    <property type="match status" value="1"/>
</dbReference>
<dbReference type="PANTHER" id="PTHR11482">
    <property type="entry name" value="ARGININE/DIAMINOPIMELATE/ORNITHINE DECARBOXYLASE"/>
    <property type="match status" value="1"/>
</dbReference>
<evidence type="ECO:0000256" key="6">
    <source>
        <dbReference type="ARBA" id="ARBA00034115"/>
    </source>
</evidence>
<evidence type="ECO:0000259" key="13">
    <source>
        <dbReference type="Pfam" id="PF02784"/>
    </source>
</evidence>
<evidence type="ECO:0000256" key="11">
    <source>
        <dbReference type="RuleBase" id="RU003737"/>
    </source>
</evidence>
<dbReference type="Pfam" id="PF00278">
    <property type="entry name" value="Orn_DAP_Arg_deC"/>
    <property type="match status" value="1"/>
</dbReference>
<evidence type="ECO:0000256" key="5">
    <source>
        <dbReference type="ARBA" id="ARBA00023239"/>
    </source>
</evidence>
<dbReference type="InterPro" id="IPR029066">
    <property type="entry name" value="PLP-binding_barrel"/>
</dbReference>
<evidence type="ECO:0000256" key="10">
    <source>
        <dbReference type="PIRSR" id="PIRSR600183-50"/>
    </source>
</evidence>
<keyword evidence="5" id="KW-0456">Lyase</keyword>
<dbReference type="GO" id="GO:0004586">
    <property type="term" value="F:ornithine decarboxylase activity"/>
    <property type="evidence" value="ECO:0007669"/>
    <property type="project" value="UniProtKB-EC"/>
</dbReference>
<comment type="subunit">
    <text evidence="8">Homodimer. Only the dimer is catalytically active, as the active sites are constructed of residues from both monomers.</text>
</comment>
<evidence type="ECO:0000313" key="14">
    <source>
        <dbReference type="EMBL" id="VUG17731.1"/>
    </source>
</evidence>
<reference evidence="14 15" key="1">
    <citation type="submission" date="2019-07" db="EMBL/GenBank/DDBJ databases">
        <authorList>
            <person name="Friedrich A."/>
            <person name="Schacherer J."/>
        </authorList>
    </citation>
    <scope>NUCLEOTIDE SEQUENCE [LARGE SCALE GENOMIC DNA]</scope>
</reference>
<organism evidence="14 15">
    <name type="scientific">Dekkera bruxellensis</name>
    <name type="common">Brettanomyces custersii</name>
    <dbReference type="NCBI Taxonomy" id="5007"/>
    <lineage>
        <taxon>Eukaryota</taxon>
        <taxon>Fungi</taxon>
        <taxon>Dikarya</taxon>
        <taxon>Ascomycota</taxon>
        <taxon>Saccharomycotina</taxon>
        <taxon>Pichiomycetes</taxon>
        <taxon>Pichiales</taxon>
        <taxon>Pichiaceae</taxon>
        <taxon>Brettanomyces</taxon>
    </lineage>
</organism>
<dbReference type="FunFam" id="3.20.20.10:FF:000005">
    <property type="entry name" value="Ornithine decarboxylase"/>
    <property type="match status" value="1"/>
</dbReference>
<dbReference type="PRINTS" id="PR01182">
    <property type="entry name" value="ORNDCRBXLASE"/>
</dbReference>
<comment type="similarity">
    <text evidence="2 11">Belongs to the Orn/Lys/Arg decarboxylase class-II family.</text>
</comment>
<comment type="cofactor">
    <cofactor evidence="1 10">
        <name>pyridoxal 5'-phosphate</name>
        <dbReference type="ChEBI" id="CHEBI:597326"/>
    </cofactor>
</comment>
<dbReference type="PRINTS" id="PR01179">
    <property type="entry name" value="ODADCRBXLASE"/>
</dbReference>
<dbReference type="EMBL" id="CABFWN010000002">
    <property type="protein sequence ID" value="VUG17731.1"/>
    <property type="molecule type" value="Genomic_DNA"/>
</dbReference>
<dbReference type="AlphaFoldDB" id="A0A7D9CWY3"/>
<dbReference type="CDD" id="cd00622">
    <property type="entry name" value="PLPDE_III_ODC"/>
    <property type="match status" value="1"/>
</dbReference>
<dbReference type="Proteomes" id="UP000478008">
    <property type="component" value="Unassembled WGS sequence"/>
</dbReference>
<sequence>MANQVKISQLLPYLKGSVRGQITKIRYSRSDKRMEPTSIFIPRQESKDLTKKPFLNHNFGVTSKSYYDSQKLVASALFNRIRKIDINTCQEKDIAPFYVCDLGELKRLAVKLRKCLPRIHPFYAVKCNNDSRLLRAIADLGFGFDCASKEEIDQIISENISPSRIIYANPCKSIPHLRHAKDVRVALTTVDNLDELVKINKFHPSCGILIRILTDDSSSTCPLSVKFGASLKYAKEMIDACKSLDLDLKGIAFHVGSGCNNFNTFAKAVQDSRELFNYAERQGFKMNILDVGGGFAKFSLEQSSIILRNALDSFFPEAENPELIIISEMGRYFSSSCFTLAANIISKRSDPQKERLYLNDGVYGNLNCILYDHQLVQPKVLTSGGQFKYFDNLGTKENHVNSQKTYSIWGPTCDGLDCIISRIKLPYEVEIGDWLYFENAGAYTSVAATSFNGFKSNFTCIYVNSEY</sequence>
<evidence type="ECO:0000256" key="2">
    <source>
        <dbReference type="ARBA" id="ARBA00008872"/>
    </source>
</evidence>
<dbReference type="InterPro" id="IPR009006">
    <property type="entry name" value="Ala_racemase/Decarboxylase_C"/>
</dbReference>
<evidence type="ECO:0000256" key="3">
    <source>
        <dbReference type="ARBA" id="ARBA00022793"/>
    </source>
</evidence>
<feature type="domain" description="Orn/DAP/Arg decarboxylase 2 N-terminal" evidence="13">
    <location>
        <begin position="103"/>
        <end position="334"/>
    </location>
</feature>
<evidence type="ECO:0000256" key="9">
    <source>
        <dbReference type="ARBA" id="ARBA00049127"/>
    </source>
</evidence>
<dbReference type="InterPro" id="IPR000183">
    <property type="entry name" value="Orn/DAP/Arg_de-COase"/>
</dbReference>
<evidence type="ECO:0000256" key="7">
    <source>
        <dbReference type="ARBA" id="ARBA00034138"/>
    </source>
</evidence>
<dbReference type="InterPro" id="IPR022643">
    <property type="entry name" value="De-COase2_C"/>
</dbReference>
<dbReference type="InterPro" id="IPR022644">
    <property type="entry name" value="De-COase2_N"/>
</dbReference>
<dbReference type="GO" id="GO:0033387">
    <property type="term" value="P:putrescine biosynthetic process from arginine, via ornithine"/>
    <property type="evidence" value="ECO:0007669"/>
    <property type="project" value="TreeGrafter"/>
</dbReference>
<name>A0A7D9CWY3_DEKBR</name>
<protein>
    <recommendedName>
        <fullName evidence="7">ornithine decarboxylase</fullName>
        <ecNumber evidence="7">4.1.1.17</ecNumber>
    </recommendedName>
</protein>
<keyword evidence="3" id="KW-0210">Decarboxylase</keyword>
<dbReference type="GO" id="GO:0005737">
    <property type="term" value="C:cytoplasm"/>
    <property type="evidence" value="ECO:0007669"/>
    <property type="project" value="TreeGrafter"/>
</dbReference>
<dbReference type="EC" id="4.1.1.17" evidence="7"/>
<accession>A0A7D9CWY3</accession>
<keyword evidence="15" id="KW-1185">Reference proteome</keyword>
<keyword evidence="4 10" id="KW-0663">Pyridoxal phosphate</keyword>
<dbReference type="InterPro" id="IPR002433">
    <property type="entry name" value="Orn_de-COase"/>
</dbReference>
<evidence type="ECO:0000256" key="4">
    <source>
        <dbReference type="ARBA" id="ARBA00022898"/>
    </source>
</evidence>
<comment type="pathway">
    <text evidence="6">Amine and polyamine biosynthesis; putrescine biosynthesis via L-ornithine pathway; putrescine from L-ornithine: step 1/1.</text>
</comment>
<dbReference type="Pfam" id="PF02784">
    <property type="entry name" value="Orn_Arg_deC_N"/>
    <property type="match status" value="1"/>
</dbReference>
<dbReference type="SUPFAM" id="SSF51419">
    <property type="entry name" value="PLP-binding barrel"/>
    <property type="match status" value="1"/>
</dbReference>